<dbReference type="Proteomes" id="UP000663874">
    <property type="component" value="Unassembled WGS sequence"/>
</dbReference>
<dbReference type="Proteomes" id="UP000663889">
    <property type="component" value="Unassembled WGS sequence"/>
</dbReference>
<dbReference type="EMBL" id="CAJOAX010014493">
    <property type="protein sequence ID" value="CAF4144724.1"/>
    <property type="molecule type" value="Genomic_DNA"/>
</dbReference>
<comment type="caution">
    <text evidence="3">The sequence shown here is derived from an EMBL/GenBank/DDBJ whole genome shotgun (WGS) entry which is preliminary data.</text>
</comment>
<evidence type="ECO:0000313" key="6">
    <source>
        <dbReference type="Proteomes" id="UP000663874"/>
    </source>
</evidence>
<dbReference type="AlphaFoldDB" id="A0A819RXU0"/>
<dbReference type="Proteomes" id="UP000663823">
    <property type="component" value="Unassembled WGS sequence"/>
</dbReference>
<evidence type="ECO:0000313" key="4">
    <source>
        <dbReference type="EMBL" id="CAF4144724.1"/>
    </source>
</evidence>
<reference evidence="3" key="1">
    <citation type="submission" date="2021-02" db="EMBL/GenBank/DDBJ databases">
        <authorList>
            <person name="Nowell W R."/>
        </authorList>
    </citation>
    <scope>NUCLEOTIDE SEQUENCE</scope>
</reference>
<sequence>MILLKLDNSLSSRTGANISTTTISTTTITISYKISIIWSDRLTATAGHCITRRTTCTAVITLPHKVSHSPERCCDTLSHEMCHTTVVLIDGVMQHGQY</sequence>
<feature type="domain" description="SprT-like" evidence="1">
    <location>
        <begin position="32"/>
        <end position="97"/>
    </location>
</feature>
<dbReference type="EMBL" id="CAJOBD010022866">
    <property type="protein sequence ID" value="CAF4253056.1"/>
    <property type="molecule type" value="Genomic_DNA"/>
</dbReference>
<evidence type="ECO:0000259" key="1">
    <source>
        <dbReference type="Pfam" id="PF10263"/>
    </source>
</evidence>
<dbReference type="Proteomes" id="UP000663836">
    <property type="component" value="Unassembled WGS sequence"/>
</dbReference>
<dbReference type="InterPro" id="IPR006640">
    <property type="entry name" value="SprT-like_domain"/>
</dbReference>
<dbReference type="Pfam" id="PF10263">
    <property type="entry name" value="SprT-like"/>
    <property type="match status" value="1"/>
</dbReference>
<name>A0A819RXU0_9BILA</name>
<evidence type="ECO:0000313" key="3">
    <source>
        <dbReference type="EMBL" id="CAF4049685.1"/>
    </source>
</evidence>
<evidence type="ECO:0000313" key="5">
    <source>
        <dbReference type="EMBL" id="CAF4253056.1"/>
    </source>
</evidence>
<organism evidence="3 6">
    <name type="scientific">Rotaria sordida</name>
    <dbReference type="NCBI Taxonomy" id="392033"/>
    <lineage>
        <taxon>Eukaryota</taxon>
        <taxon>Metazoa</taxon>
        <taxon>Spiralia</taxon>
        <taxon>Gnathifera</taxon>
        <taxon>Rotifera</taxon>
        <taxon>Eurotatoria</taxon>
        <taxon>Bdelloidea</taxon>
        <taxon>Philodinida</taxon>
        <taxon>Philodinidae</taxon>
        <taxon>Rotaria</taxon>
    </lineage>
</organism>
<evidence type="ECO:0000313" key="2">
    <source>
        <dbReference type="EMBL" id="CAF1418327.1"/>
    </source>
</evidence>
<dbReference type="EMBL" id="CAJOBE010007930">
    <property type="protein sequence ID" value="CAF4049685.1"/>
    <property type="molecule type" value="Genomic_DNA"/>
</dbReference>
<dbReference type="EMBL" id="CAJNOU010003941">
    <property type="protein sequence ID" value="CAF1418327.1"/>
    <property type="molecule type" value="Genomic_DNA"/>
</dbReference>
<accession>A0A819RXU0</accession>
<dbReference type="GO" id="GO:0006974">
    <property type="term" value="P:DNA damage response"/>
    <property type="evidence" value="ECO:0007669"/>
    <property type="project" value="UniProtKB-ARBA"/>
</dbReference>
<protein>
    <recommendedName>
        <fullName evidence="1">SprT-like domain-containing protein</fullName>
    </recommendedName>
</protein>
<gene>
    <name evidence="3" type="ORF">FNK824_LOCUS28634</name>
    <name evidence="5" type="ORF">JBS370_LOCUS38789</name>
    <name evidence="4" type="ORF">OTI717_LOCUS35920</name>
    <name evidence="2" type="ORF">SEV965_LOCUS32177</name>
</gene>
<proteinExistence type="predicted"/>